<evidence type="ECO:0000256" key="9">
    <source>
        <dbReference type="ARBA" id="ARBA00023118"/>
    </source>
</evidence>
<dbReference type="PANTHER" id="PTHR47963">
    <property type="entry name" value="DEAD-BOX ATP-DEPENDENT RNA HELICASE 47, MITOCHONDRIAL"/>
    <property type="match status" value="1"/>
</dbReference>
<feature type="domain" description="HD Cas3-type" evidence="10">
    <location>
        <begin position="21"/>
        <end position="212"/>
    </location>
</feature>
<comment type="similarity">
    <text evidence="1">In the N-terminal section; belongs to the CRISPR-associated nuclease Cas3-HD family.</text>
</comment>
<evidence type="ECO:0000256" key="8">
    <source>
        <dbReference type="ARBA" id="ARBA00022840"/>
    </source>
</evidence>
<proteinExistence type="inferred from homology"/>
<keyword evidence="4" id="KW-0479">Metal-binding</keyword>
<dbReference type="InterPro" id="IPR038257">
    <property type="entry name" value="CRISPR-assoc_Cas3_HD_sf"/>
</dbReference>
<sequence length="888" mass="97747">MPDTRLSDYLQFWGKAEPKGTAVLWHPAALHMCDVAAVAEVMSDIYLPTKMFSPDLKSVVVFLAAMHDIGKLSRSFQAVEPKHWPAILGAFVAPPRDDHHTRLGYRLIWRDRRVNPVLFGPGGVFEHWPRTASIPLIDAAIGHHGAPVDNRGDLSAPSKAVVCDTCVAAIRAFITHLTEILRPARLVKPPTGAEAKIMSWHVAGLITLADWIGSSREWFPYQAPDAMPLSEYWLLARQRARVAVQKAGIIPAKAAPRTSITGLFPKISDPTAVQRWADTVELPSGPFIAFIEDMTGSGKSEAGVTLAHRMMAASRAQGIYFALPTMATANAMYQRFGEGGAYRRLFAEGADPSLVLTHGKRDQHEGFRASILRTDSDTADREGRRDRASAPEWVADSKRTAFFADVGVGSIDQALMAALPTQFAPMRMLGLSRRILTVDEAHAYDSFTGTELDALLQFQASLGGSTIVLSATLPLHIRQRLADAFRKGLSLPSAPLSKAGYPLTTLVSAERAVEEAPNRTPRELDAMQARSVTVERVVGRAHAFREITEAANRGAAVAWVRNTVDDAVEAAELLRQAGYDPILFHSRFTVGDRQEIEERVLATFGPDGRGRAGQIVVATQVIEQSLDIDFDLIVSDLAPIDALIQRAGRLWRHRRDGRPVDRARFLVLSPDPMDNPPEDWIASFLPGTAGVYRDPAVLWRSARCLLNGGDLNTPEGVRCLVAEVYAEDALVPDAMKLSSEEARSEADGDSNAASYISLDPTLGYRMGDGHWVSDEVISTRMIRRPQAPIRIAWIDDRGALRPWNDSPRGPRMSWALSEVTVPADRIRDLVSEPEDAVADARKRMAKFDRAIPIVALRGNTATLRRIGRKSVQFFYHKTKMGLRLRVID</sequence>
<dbReference type="Gene3D" id="3.40.50.300">
    <property type="entry name" value="P-loop containing nucleotide triphosphate hydrolases"/>
    <property type="match status" value="2"/>
</dbReference>
<dbReference type="Pfam" id="PF18019">
    <property type="entry name" value="Cas3_HD"/>
    <property type="match status" value="1"/>
</dbReference>
<gene>
    <name evidence="11" type="primary">cas3</name>
    <name evidence="11" type="ORF">JMJ56_31165</name>
</gene>
<dbReference type="InterPro" id="IPR006483">
    <property type="entry name" value="CRISPR-assoc_Cas3_HD"/>
</dbReference>
<comment type="similarity">
    <text evidence="2">In the central section; belongs to the CRISPR-associated helicase Cas3 family.</text>
</comment>
<keyword evidence="12" id="KW-1185">Reference proteome</keyword>
<keyword evidence="7" id="KW-0347">Helicase</keyword>
<protein>
    <submittedName>
        <fullName evidence="11">CRISPR-associated helicase Cas3</fullName>
    </submittedName>
</protein>
<comment type="caution">
    <text evidence="11">The sequence shown here is derived from an EMBL/GenBank/DDBJ whole genome shotgun (WGS) entry which is preliminary data.</text>
</comment>
<evidence type="ECO:0000313" key="11">
    <source>
        <dbReference type="EMBL" id="MBL6082430.1"/>
    </source>
</evidence>
<dbReference type="Pfam" id="PF22590">
    <property type="entry name" value="Cas3-like_C_2"/>
    <property type="match status" value="1"/>
</dbReference>
<keyword evidence="6" id="KW-0378">Hydrolase</keyword>
<dbReference type="InterPro" id="IPR054712">
    <property type="entry name" value="Cas3-like_dom"/>
</dbReference>
<evidence type="ECO:0000256" key="6">
    <source>
        <dbReference type="ARBA" id="ARBA00022801"/>
    </source>
</evidence>
<dbReference type="PANTHER" id="PTHR47963:SF9">
    <property type="entry name" value="CRISPR-ASSOCIATED ENDONUCLEASE_HELICASE CAS3"/>
    <property type="match status" value="1"/>
</dbReference>
<organism evidence="11 12">
    <name type="scientific">Belnapia arida</name>
    <dbReference type="NCBI Taxonomy" id="2804533"/>
    <lineage>
        <taxon>Bacteria</taxon>
        <taxon>Pseudomonadati</taxon>
        <taxon>Pseudomonadota</taxon>
        <taxon>Alphaproteobacteria</taxon>
        <taxon>Acetobacterales</taxon>
        <taxon>Roseomonadaceae</taxon>
        <taxon>Belnapia</taxon>
    </lineage>
</organism>
<dbReference type="PROSITE" id="PS51643">
    <property type="entry name" value="HD_CAS3"/>
    <property type="match status" value="1"/>
</dbReference>
<dbReference type="NCBIfam" id="TIGR01596">
    <property type="entry name" value="cas3_HD"/>
    <property type="match status" value="1"/>
</dbReference>
<dbReference type="InterPro" id="IPR050547">
    <property type="entry name" value="DEAD_box_RNA_helicases"/>
</dbReference>
<name>A0ABS1UCL9_9PROT</name>
<evidence type="ECO:0000313" key="12">
    <source>
        <dbReference type="Proteomes" id="UP000660885"/>
    </source>
</evidence>
<evidence type="ECO:0000256" key="1">
    <source>
        <dbReference type="ARBA" id="ARBA00006847"/>
    </source>
</evidence>
<dbReference type="SMART" id="SM00490">
    <property type="entry name" value="HELICc"/>
    <property type="match status" value="1"/>
</dbReference>
<dbReference type="SUPFAM" id="SSF52540">
    <property type="entry name" value="P-loop containing nucleoside triphosphate hydrolases"/>
    <property type="match status" value="1"/>
</dbReference>
<evidence type="ECO:0000256" key="3">
    <source>
        <dbReference type="ARBA" id="ARBA00022722"/>
    </source>
</evidence>
<dbReference type="Proteomes" id="UP000660885">
    <property type="component" value="Unassembled WGS sequence"/>
</dbReference>
<evidence type="ECO:0000256" key="2">
    <source>
        <dbReference type="ARBA" id="ARBA00009046"/>
    </source>
</evidence>
<dbReference type="CDD" id="cd09641">
    <property type="entry name" value="Cas3''_I"/>
    <property type="match status" value="1"/>
</dbReference>
<dbReference type="Gene3D" id="1.10.3210.30">
    <property type="match status" value="1"/>
</dbReference>
<dbReference type="EMBL" id="JAETWB010000068">
    <property type="protein sequence ID" value="MBL6082430.1"/>
    <property type="molecule type" value="Genomic_DNA"/>
</dbReference>
<reference evidence="11 12" key="1">
    <citation type="submission" date="2021-01" db="EMBL/GenBank/DDBJ databases">
        <title>Belnapia mucosa sp. nov. and Belnapia arida sp. nov., isolated from the Tabernas Desert (Almeria, Spain).</title>
        <authorList>
            <person name="Molina-Menor E."/>
            <person name="Vidal-Verdu A."/>
            <person name="Calonge A."/>
            <person name="Satari L."/>
            <person name="Pereto J."/>
            <person name="Porcar M."/>
        </authorList>
    </citation>
    <scope>NUCLEOTIDE SEQUENCE [LARGE SCALE GENOMIC DNA]</scope>
    <source>
        <strain evidence="11 12">T18</strain>
    </source>
</reference>
<evidence type="ECO:0000256" key="7">
    <source>
        <dbReference type="ARBA" id="ARBA00022806"/>
    </source>
</evidence>
<evidence type="ECO:0000256" key="4">
    <source>
        <dbReference type="ARBA" id="ARBA00022723"/>
    </source>
</evidence>
<keyword evidence="8" id="KW-0067">ATP-binding</keyword>
<accession>A0ABS1UCL9</accession>
<dbReference type="InterPro" id="IPR027417">
    <property type="entry name" value="P-loop_NTPase"/>
</dbReference>
<dbReference type="InterPro" id="IPR006474">
    <property type="entry name" value="Helicase_Cas3_CRISPR-ass_core"/>
</dbReference>
<evidence type="ECO:0000259" key="10">
    <source>
        <dbReference type="PROSITE" id="PS51643"/>
    </source>
</evidence>
<dbReference type="InterPro" id="IPR001650">
    <property type="entry name" value="Helicase_C-like"/>
</dbReference>
<keyword evidence="9" id="KW-0051">Antiviral defense</keyword>
<keyword evidence="5" id="KW-0547">Nucleotide-binding</keyword>
<keyword evidence="3" id="KW-0540">Nuclease</keyword>
<evidence type="ECO:0000256" key="5">
    <source>
        <dbReference type="ARBA" id="ARBA00022741"/>
    </source>
</evidence>
<dbReference type="NCBIfam" id="TIGR01587">
    <property type="entry name" value="cas3_core"/>
    <property type="match status" value="1"/>
</dbReference>